<name>A0A0D2EED1_9EURO</name>
<reference evidence="9 10" key="1">
    <citation type="submission" date="2015-01" db="EMBL/GenBank/DDBJ databases">
        <title>The Genome Sequence of Exophiala xenobiotica CBS118157.</title>
        <authorList>
            <consortium name="The Broad Institute Genomics Platform"/>
            <person name="Cuomo C."/>
            <person name="de Hoog S."/>
            <person name="Gorbushina A."/>
            <person name="Stielow B."/>
            <person name="Teixiera M."/>
            <person name="Abouelleil A."/>
            <person name="Chapman S.B."/>
            <person name="Priest M."/>
            <person name="Young S.K."/>
            <person name="Wortman J."/>
            <person name="Nusbaum C."/>
            <person name="Birren B."/>
        </authorList>
    </citation>
    <scope>NUCLEOTIDE SEQUENCE [LARGE SCALE GENOMIC DNA]</scope>
    <source>
        <strain evidence="9 10">CBS 118157</strain>
    </source>
</reference>
<dbReference type="OrthoDB" id="3222at2759"/>
<feature type="transmembrane region" description="Helical" evidence="8">
    <location>
        <begin position="389"/>
        <end position="409"/>
    </location>
</feature>
<evidence type="ECO:0000256" key="1">
    <source>
        <dbReference type="ARBA" id="ARBA00004141"/>
    </source>
</evidence>
<feature type="transmembrane region" description="Helical" evidence="8">
    <location>
        <begin position="466"/>
        <end position="484"/>
    </location>
</feature>
<feature type="region of interest" description="Disordered" evidence="7">
    <location>
        <begin position="1"/>
        <end position="64"/>
    </location>
</feature>
<evidence type="ECO:0000256" key="6">
    <source>
        <dbReference type="ARBA" id="ARBA00023136"/>
    </source>
</evidence>
<dbReference type="InterPro" id="IPR050363">
    <property type="entry name" value="MIP/Aquaporin"/>
</dbReference>
<comment type="similarity">
    <text evidence="2">Belongs to the MIP/aquaporin (TC 1.A.8) family.</text>
</comment>
<dbReference type="SUPFAM" id="SSF81338">
    <property type="entry name" value="Aquaporin-like"/>
    <property type="match status" value="1"/>
</dbReference>
<evidence type="ECO:0000313" key="9">
    <source>
        <dbReference type="EMBL" id="KIW53783.1"/>
    </source>
</evidence>
<feature type="transmembrane region" description="Helical" evidence="8">
    <location>
        <begin position="496"/>
        <end position="517"/>
    </location>
</feature>
<keyword evidence="10" id="KW-1185">Reference proteome</keyword>
<dbReference type="RefSeq" id="XP_013314367.1">
    <property type="nucleotide sequence ID" value="XM_013458913.1"/>
</dbReference>
<dbReference type="PANTHER" id="PTHR43829:SF24">
    <property type="entry name" value="MIP AQUAPORIN (EUROFUNG)"/>
    <property type="match status" value="1"/>
</dbReference>
<evidence type="ECO:0000256" key="8">
    <source>
        <dbReference type="SAM" id="Phobius"/>
    </source>
</evidence>
<dbReference type="EMBL" id="KN847320">
    <property type="protein sequence ID" value="KIW53783.1"/>
    <property type="molecule type" value="Genomic_DNA"/>
</dbReference>
<dbReference type="GO" id="GO:0015254">
    <property type="term" value="F:glycerol channel activity"/>
    <property type="evidence" value="ECO:0007669"/>
    <property type="project" value="TreeGrafter"/>
</dbReference>
<feature type="transmembrane region" description="Helical" evidence="8">
    <location>
        <begin position="315"/>
        <end position="335"/>
    </location>
</feature>
<sequence length="627" mass="68703">MMDNNTRTTSPEERPRISSRDHSGQSIPTSTSPTHSRTRYAEFNFGPGTLRHRVASTNDSPGPARSFLAQYDQGRRSVAIAAPSTRDPDAASRTFSLAGPTPLDAITANQPYVDPGYAQLNPAYDQPANVRPVWGLAGPLPHVLRPGMVPAKDEFEKETVAEREAPPPTDVEAGRIEPSLHPDVSSQLDTIRRERELSLYRAYQSRLQESPSLSPYRAGRRPSDAPTETPAMRIHTQETIPEEPPPDVEEFPQLSEAIAGVKQAREEREEQEESKAPYQDVVPLPAYQAEDDEVHNLHTYWSVIRLRFREPLAELLGITVQYTLGFSANLALTVSRGAAGVGDTADWAWGLATMIAIYIAGGISGAHLNPAISLMLYIYRGFPLQKVPVYIAAQMLGAFLAALIAFGIFKPGLVALLHEQHQKEMLMQNPQTDPSLSLLLTLSPTVVLSNFLTFPRTPWVDTSTAFLTELTGTAILVISVLALGDNTNAPPGAGMNAFIVGLLVTVLGMAFGYNTGLAMNPVRDFGPRVAMWVLGFSPKILFADGYWFKVAWLGPLIGAILGGLLYDTAIFVGGESPVNYPTRRIRRAARKWRQRWKARMRRTRGKVKGITGNVLGSGNRGYETVEG</sequence>
<dbReference type="PANTHER" id="PTHR43829">
    <property type="entry name" value="AQUAPORIN OR AQUAGLYCEROPORIN RELATED"/>
    <property type="match status" value="1"/>
</dbReference>
<dbReference type="NCBIfam" id="TIGR00861">
    <property type="entry name" value="MIP"/>
    <property type="match status" value="1"/>
</dbReference>
<dbReference type="InterPro" id="IPR023271">
    <property type="entry name" value="Aquaporin-like"/>
</dbReference>
<feature type="compositionally biased region" description="Low complexity" evidence="7">
    <location>
        <begin position="26"/>
        <end position="35"/>
    </location>
</feature>
<keyword evidence="3" id="KW-0813">Transport</keyword>
<dbReference type="Proteomes" id="UP000054342">
    <property type="component" value="Unassembled WGS sequence"/>
</dbReference>
<dbReference type="HOGENOM" id="CLU_020019_2_1_1"/>
<dbReference type="Gene3D" id="1.20.1080.10">
    <property type="entry name" value="Glycerol uptake facilitator protein"/>
    <property type="match status" value="1"/>
</dbReference>
<evidence type="ECO:0000256" key="5">
    <source>
        <dbReference type="ARBA" id="ARBA00022989"/>
    </source>
</evidence>
<feature type="region of interest" description="Disordered" evidence="7">
    <location>
        <begin position="157"/>
        <end position="182"/>
    </location>
</feature>
<protein>
    <recommendedName>
        <fullName evidence="11">Aquaporin</fullName>
    </recommendedName>
</protein>
<feature type="region of interest" description="Disordered" evidence="7">
    <location>
        <begin position="208"/>
        <end position="231"/>
    </location>
</feature>
<keyword evidence="6 8" id="KW-0472">Membrane</keyword>
<evidence type="ECO:0000256" key="2">
    <source>
        <dbReference type="ARBA" id="ARBA00006175"/>
    </source>
</evidence>
<keyword evidence="4 8" id="KW-0812">Transmembrane</keyword>
<feature type="transmembrane region" description="Helical" evidence="8">
    <location>
        <begin position="347"/>
        <end position="368"/>
    </location>
</feature>
<dbReference type="GO" id="GO:0005886">
    <property type="term" value="C:plasma membrane"/>
    <property type="evidence" value="ECO:0007669"/>
    <property type="project" value="TreeGrafter"/>
</dbReference>
<dbReference type="STRING" id="348802.A0A0D2EED1"/>
<comment type="subcellular location">
    <subcellularLocation>
        <location evidence="1">Membrane</location>
        <topology evidence="1">Multi-pass membrane protein</topology>
    </subcellularLocation>
</comment>
<evidence type="ECO:0000256" key="3">
    <source>
        <dbReference type="ARBA" id="ARBA00022448"/>
    </source>
</evidence>
<dbReference type="AlphaFoldDB" id="A0A0D2EED1"/>
<dbReference type="GeneID" id="25328104"/>
<dbReference type="GO" id="GO:0015250">
    <property type="term" value="F:water channel activity"/>
    <property type="evidence" value="ECO:0007669"/>
    <property type="project" value="TreeGrafter"/>
</dbReference>
<accession>A0A0D2EED1</accession>
<dbReference type="CDD" id="cd00333">
    <property type="entry name" value="MIP"/>
    <property type="match status" value="1"/>
</dbReference>
<feature type="region of interest" description="Disordered" evidence="7">
    <location>
        <begin position="260"/>
        <end position="279"/>
    </location>
</feature>
<proteinExistence type="inferred from homology"/>
<dbReference type="Pfam" id="PF00230">
    <property type="entry name" value="MIP"/>
    <property type="match status" value="1"/>
</dbReference>
<evidence type="ECO:0008006" key="11">
    <source>
        <dbReference type="Google" id="ProtNLM"/>
    </source>
</evidence>
<evidence type="ECO:0000313" key="10">
    <source>
        <dbReference type="Proteomes" id="UP000054342"/>
    </source>
</evidence>
<feature type="compositionally biased region" description="Basic and acidic residues" evidence="7">
    <location>
        <begin position="10"/>
        <end position="23"/>
    </location>
</feature>
<evidence type="ECO:0000256" key="7">
    <source>
        <dbReference type="SAM" id="MobiDB-lite"/>
    </source>
</evidence>
<gene>
    <name evidence="9" type="ORF">PV05_06196</name>
</gene>
<dbReference type="PRINTS" id="PR00783">
    <property type="entry name" value="MINTRINSICP"/>
</dbReference>
<organism evidence="9 10">
    <name type="scientific">Exophiala xenobiotica</name>
    <dbReference type="NCBI Taxonomy" id="348802"/>
    <lineage>
        <taxon>Eukaryota</taxon>
        <taxon>Fungi</taxon>
        <taxon>Dikarya</taxon>
        <taxon>Ascomycota</taxon>
        <taxon>Pezizomycotina</taxon>
        <taxon>Eurotiomycetes</taxon>
        <taxon>Chaetothyriomycetidae</taxon>
        <taxon>Chaetothyriales</taxon>
        <taxon>Herpotrichiellaceae</taxon>
        <taxon>Exophiala</taxon>
    </lineage>
</organism>
<dbReference type="InterPro" id="IPR000425">
    <property type="entry name" value="MIP"/>
</dbReference>
<keyword evidence="5 8" id="KW-1133">Transmembrane helix</keyword>
<evidence type="ECO:0000256" key="4">
    <source>
        <dbReference type="ARBA" id="ARBA00022692"/>
    </source>
</evidence>
<feature type="transmembrane region" description="Helical" evidence="8">
    <location>
        <begin position="554"/>
        <end position="574"/>
    </location>
</feature>